<dbReference type="GO" id="GO:0046872">
    <property type="term" value="F:metal ion binding"/>
    <property type="evidence" value="ECO:0007669"/>
    <property type="project" value="UniProtKB-KW"/>
</dbReference>
<reference evidence="4 5" key="1">
    <citation type="submission" date="2016-10" db="EMBL/GenBank/DDBJ databases">
        <authorList>
            <person name="de Groot N.N."/>
        </authorList>
    </citation>
    <scope>NUCLEOTIDE SEQUENCE [LARGE SCALE GENOMIC DNA]</scope>
    <source>
        <strain evidence="4 5">ATCC 51327</strain>
    </source>
</reference>
<keyword evidence="5" id="KW-1185">Reference proteome</keyword>
<dbReference type="Proteomes" id="UP000199006">
    <property type="component" value="Unassembled WGS sequence"/>
</dbReference>
<dbReference type="SUPFAM" id="SSF56300">
    <property type="entry name" value="Metallo-dependent phosphatases"/>
    <property type="match status" value="1"/>
</dbReference>
<organism evidence="4 5">
    <name type="scientific">Halanaerobium salsuginis</name>
    <dbReference type="NCBI Taxonomy" id="29563"/>
    <lineage>
        <taxon>Bacteria</taxon>
        <taxon>Bacillati</taxon>
        <taxon>Bacillota</taxon>
        <taxon>Clostridia</taxon>
        <taxon>Halanaerobiales</taxon>
        <taxon>Halanaerobiaceae</taxon>
        <taxon>Halanaerobium</taxon>
    </lineage>
</organism>
<dbReference type="Pfam" id="PF12850">
    <property type="entry name" value="Metallophos_2"/>
    <property type="match status" value="1"/>
</dbReference>
<evidence type="ECO:0000259" key="3">
    <source>
        <dbReference type="Pfam" id="PF12850"/>
    </source>
</evidence>
<evidence type="ECO:0000256" key="1">
    <source>
        <dbReference type="ARBA" id="ARBA00008950"/>
    </source>
</evidence>
<dbReference type="AlphaFoldDB" id="A0A1I4HCQ4"/>
<keyword evidence="2" id="KW-0479">Metal-binding</keyword>
<dbReference type="Gene3D" id="3.60.21.10">
    <property type="match status" value="1"/>
</dbReference>
<protein>
    <recommendedName>
        <fullName evidence="2">Phosphoesterase</fullName>
        <ecNumber evidence="2">3.1.4.-</ecNumber>
    </recommendedName>
</protein>
<dbReference type="InterPro" id="IPR000979">
    <property type="entry name" value="Phosphodiesterase_MJ0936/Vps29"/>
</dbReference>
<dbReference type="OrthoDB" id="9800565at2"/>
<gene>
    <name evidence="4" type="ORF">SAMN02983006_01035</name>
</gene>
<dbReference type="InterPro" id="IPR024654">
    <property type="entry name" value="Calcineurin-like_PHP_lpxH"/>
</dbReference>
<dbReference type="STRING" id="29563.SAMN02983006_01035"/>
<evidence type="ECO:0000313" key="5">
    <source>
        <dbReference type="Proteomes" id="UP000199006"/>
    </source>
</evidence>
<dbReference type="EMBL" id="FOTI01000010">
    <property type="protein sequence ID" value="SFL39211.1"/>
    <property type="molecule type" value="Genomic_DNA"/>
</dbReference>
<dbReference type="InterPro" id="IPR029052">
    <property type="entry name" value="Metallo-depent_PP-like"/>
</dbReference>
<comment type="cofactor">
    <cofactor evidence="2">
        <name>a divalent metal cation</name>
        <dbReference type="ChEBI" id="CHEBI:60240"/>
    </cofactor>
</comment>
<feature type="domain" description="Calcineurin-like phosphoesterase" evidence="3">
    <location>
        <begin position="1"/>
        <end position="151"/>
    </location>
</feature>
<dbReference type="GO" id="GO:0016787">
    <property type="term" value="F:hydrolase activity"/>
    <property type="evidence" value="ECO:0007669"/>
    <property type="project" value="UniProtKB-UniRule"/>
</dbReference>
<evidence type="ECO:0000313" key="4">
    <source>
        <dbReference type="EMBL" id="SFL39211.1"/>
    </source>
</evidence>
<dbReference type="EC" id="3.1.4.-" evidence="2"/>
<dbReference type="RefSeq" id="WP_089860683.1">
    <property type="nucleotide sequence ID" value="NZ_FOTI01000010.1"/>
</dbReference>
<evidence type="ECO:0000256" key="2">
    <source>
        <dbReference type="RuleBase" id="RU362039"/>
    </source>
</evidence>
<dbReference type="PANTHER" id="PTHR11124">
    <property type="entry name" value="VACUOLAR SORTING PROTEIN VPS29"/>
    <property type="match status" value="1"/>
</dbReference>
<name>A0A1I4HCQ4_9FIRM</name>
<dbReference type="NCBIfam" id="TIGR00040">
    <property type="entry name" value="yfcE"/>
    <property type="match status" value="1"/>
</dbReference>
<sequence length="164" mass="18556">MKIGVVSDTHLPLVSSDLPAELVDKLQNVDLIVHAGDHCQLETLRKLQQLAEVKAVAGNQDSPQLKEKLQQKLTFMAAGKKISLIHGHQFRGKNILQGLNYTFNDSDIIIFGHTHRPFNERLSDKLFFNPGSPTDKRLEKNYTFGIIEIKEEIKSEIIILKEES</sequence>
<accession>A0A1I4HCQ4</accession>
<comment type="similarity">
    <text evidence="1 2">Belongs to the metallophosphoesterase superfamily. YfcE family.</text>
</comment>
<proteinExistence type="inferred from homology"/>